<dbReference type="PANTHER" id="PTHR42789:SF1">
    <property type="entry name" value="D-ISOMER SPECIFIC 2-HYDROXYACID DEHYDROGENASE FAMILY PROTEIN (AFU_ORTHOLOGUE AFUA_6G10090)"/>
    <property type="match status" value="1"/>
</dbReference>
<evidence type="ECO:0000259" key="6">
    <source>
        <dbReference type="Pfam" id="PF00389"/>
    </source>
</evidence>
<dbReference type="SUPFAM" id="SSF52283">
    <property type="entry name" value="Formate/glycerate dehydrogenase catalytic domain-like"/>
    <property type="match status" value="1"/>
</dbReference>
<keyword evidence="3 5" id="KW-0560">Oxidoreductase</keyword>
<evidence type="ECO:0000256" key="3">
    <source>
        <dbReference type="ARBA" id="ARBA00023002"/>
    </source>
</evidence>
<evidence type="ECO:0000313" key="9">
    <source>
        <dbReference type="Proteomes" id="UP000724148"/>
    </source>
</evidence>
<dbReference type="PROSITE" id="PS00671">
    <property type="entry name" value="D_2_HYDROXYACID_DH_3"/>
    <property type="match status" value="1"/>
</dbReference>
<keyword evidence="4" id="KW-0520">NAD</keyword>
<sequence>MKIFVTRKIPSRGVEMLKVAGHEVRISPHDRVLTKEELVAGGIGANAVLAQLTDKVTRDVLAAWKPTVKIVANYAVGYDNLDVTAAKELGIIVTNTPDVLTETVAEHTFALMLAIAHRVVEADKFMRAGKYVGWEPELLLGTDLSHKILGVVGLGRIGSLVAHHGAQGFGMRVLYYDVKRNENFEKEVNAEFRASPEEIFKAADFVSIHVPLLPTTHHLVNTERLRMMKPTAYLVNTSRGPIVDERALAEALRDKLIKGAAIDVFENEPAMEPLLNELDNVIVTPHIASATEETRQKMGEVAAKNIIAVLSGNEPLNPIL</sequence>
<comment type="similarity">
    <text evidence="1 5">Belongs to the D-isomer specific 2-hydroxyacid dehydrogenase family.</text>
</comment>
<dbReference type="InterPro" id="IPR029752">
    <property type="entry name" value="D-isomer_DH_CS1"/>
</dbReference>
<dbReference type="GO" id="GO:0051287">
    <property type="term" value="F:NAD binding"/>
    <property type="evidence" value="ECO:0007669"/>
    <property type="project" value="InterPro"/>
</dbReference>
<organism evidence="8 9">
    <name type="scientific">Candidatus Sungiibacteriota bacterium</name>
    <dbReference type="NCBI Taxonomy" id="2750080"/>
    <lineage>
        <taxon>Bacteria</taxon>
        <taxon>Candidatus Sungiibacteriota</taxon>
    </lineage>
</organism>
<reference evidence="8" key="1">
    <citation type="submission" date="2020-07" db="EMBL/GenBank/DDBJ databases">
        <title>Huge and variable diversity of episymbiotic CPR bacteria and DPANN archaea in groundwater ecosystems.</title>
        <authorList>
            <person name="He C.Y."/>
            <person name="Keren R."/>
            <person name="Whittaker M."/>
            <person name="Farag I.F."/>
            <person name="Doudna J."/>
            <person name="Cate J.H.D."/>
            <person name="Banfield J.F."/>
        </authorList>
    </citation>
    <scope>NUCLEOTIDE SEQUENCE</scope>
    <source>
        <strain evidence="8">NC_groundwater_193_Ag_S-0.1um_51_7</strain>
    </source>
</reference>
<keyword evidence="2" id="KW-0028">Amino-acid biosynthesis</keyword>
<dbReference type="EMBL" id="JACOZA010000041">
    <property type="protein sequence ID" value="MBI2096851.1"/>
    <property type="molecule type" value="Genomic_DNA"/>
</dbReference>
<dbReference type="InterPro" id="IPR006140">
    <property type="entry name" value="D-isomer_DH_NAD-bd"/>
</dbReference>
<evidence type="ECO:0000256" key="2">
    <source>
        <dbReference type="ARBA" id="ARBA00022605"/>
    </source>
</evidence>
<proteinExistence type="inferred from homology"/>
<evidence type="ECO:0000256" key="5">
    <source>
        <dbReference type="RuleBase" id="RU003719"/>
    </source>
</evidence>
<dbReference type="Proteomes" id="UP000724148">
    <property type="component" value="Unassembled WGS sequence"/>
</dbReference>
<dbReference type="PROSITE" id="PS00670">
    <property type="entry name" value="D_2_HYDROXYACID_DH_2"/>
    <property type="match status" value="1"/>
</dbReference>
<evidence type="ECO:0000256" key="4">
    <source>
        <dbReference type="ARBA" id="ARBA00023027"/>
    </source>
</evidence>
<dbReference type="GO" id="GO:0008652">
    <property type="term" value="P:amino acid biosynthetic process"/>
    <property type="evidence" value="ECO:0007669"/>
    <property type="project" value="UniProtKB-KW"/>
</dbReference>
<feature type="domain" description="D-isomer specific 2-hydroxyacid dehydrogenase NAD-binding" evidence="7">
    <location>
        <begin position="109"/>
        <end position="288"/>
    </location>
</feature>
<dbReference type="CDD" id="cd05301">
    <property type="entry name" value="GDH"/>
    <property type="match status" value="1"/>
</dbReference>
<dbReference type="InterPro" id="IPR006139">
    <property type="entry name" value="D-isomer_2_OHA_DH_cat_dom"/>
</dbReference>
<dbReference type="FunFam" id="3.40.50.720:FF:000203">
    <property type="entry name" value="D-3-phosphoglycerate dehydrogenase (SerA)"/>
    <property type="match status" value="1"/>
</dbReference>
<dbReference type="SUPFAM" id="SSF51735">
    <property type="entry name" value="NAD(P)-binding Rossmann-fold domains"/>
    <property type="match status" value="1"/>
</dbReference>
<gene>
    <name evidence="8" type="ORF">HYT40_01705</name>
</gene>
<evidence type="ECO:0000313" key="8">
    <source>
        <dbReference type="EMBL" id="MBI2096851.1"/>
    </source>
</evidence>
<dbReference type="Pfam" id="PF02826">
    <property type="entry name" value="2-Hacid_dh_C"/>
    <property type="match status" value="1"/>
</dbReference>
<dbReference type="GO" id="GO:0016616">
    <property type="term" value="F:oxidoreductase activity, acting on the CH-OH group of donors, NAD or NADP as acceptor"/>
    <property type="evidence" value="ECO:0007669"/>
    <property type="project" value="InterPro"/>
</dbReference>
<evidence type="ECO:0000259" key="7">
    <source>
        <dbReference type="Pfam" id="PF02826"/>
    </source>
</evidence>
<accession>A0A931WPJ6</accession>
<feature type="domain" description="D-isomer specific 2-hydroxyacid dehydrogenase catalytic" evidence="6">
    <location>
        <begin position="3"/>
        <end position="319"/>
    </location>
</feature>
<dbReference type="Pfam" id="PF00389">
    <property type="entry name" value="2-Hacid_dh"/>
    <property type="match status" value="1"/>
</dbReference>
<dbReference type="AlphaFoldDB" id="A0A931WPJ6"/>
<dbReference type="InterPro" id="IPR036291">
    <property type="entry name" value="NAD(P)-bd_dom_sf"/>
</dbReference>
<comment type="caution">
    <text evidence="8">The sequence shown here is derived from an EMBL/GenBank/DDBJ whole genome shotgun (WGS) entry which is preliminary data.</text>
</comment>
<evidence type="ECO:0000256" key="1">
    <source>
        <dbReference type="ARBA" id="ARBA00005854"/>
    </source>
</evidence>
<dbReference type="Gene3D" id="3.40.50.720">
    <property type="entry name" value="NAD(P)-binding Rossmann-like Domain"/>
    <property type="match status" value="2"/>
</dbReference>
<protein>
    <submittedName>
        <fullName evidence="8">D-glycerate dehydrogenase</fullName>
    </submittedName>
</protein>
<dbReference type="PROSITE" id="PS00065">
    <property type="entry name" value="D_2_HYDROXYACID_DH_1"/>
    <property type="match status" value="1"/>
</dbReference>
<name>A0A931WPJ6_9BACT</name>
<dbReference type="PANTHER" id="PTHR42789">
    <property type="entry name" value="D-ISOMER SPECIFIC 2-HYDROXYACID DEHYDROGENASE FAMILY PROTEIN (AFU_ORTHOLOGUE AFUA_6G10090)"/>
    <property type="match status" value="1"/>
</dbReference>
<dbReference type="InterPro" id="IPR029753">
    <property type="entry name" value="D-isomer_DH_CS"/>
</dbReference>
<dbReference type="InterPro" id="IPR050857">
    <property type="entry name" value="D-2-hydroxyacid_DH"/>
</dbReference>